<evidence type="ECO:0000313" key="4">
    <source>
        <dbReference type="EMBL" id="MBJ7638000.1"/>
    </source>
</evidence>
<name>A0A4Z0RN93_WEICO</name>
<evidence type="ECO:0000313" key="3">
    <source>
        <dbReference type="EMBL" id="MBJ7631589.1"/>
    </source>
</evidence>
<reference evidence="4 5" key="2">
    <citation type="journal article" date="2021" name="Int. J. Food Microbiol.">
        <title>Safety demonstration of a microbial species for use in the food chain: Weissella confusa.</title>
        <authorList>
            <person name="Bourdichon F."/>
            <person name="Patrone V."/>
            <person name="Fontana A."/>
            <person name="Milani G."/>
            <person name="Morelli L."/>
        </authorList>
    </citation>
    <scope>NUCLEOTIDE SEQUENCE [LARGE SCALE GENOMIC DNA]</scope>
    <source>
        <strain evidence="3">CCUG 30943</strain>
        <strain evidence="4 5">CCUG 43002</strain>
    </source>
</reference>
<dbReference type="Gene3D" id="2.60.40.4300">
    <property type="match status" value="1"/>
</dbReference>
<gene>
    <name evidence="4" type="ORF">HAU20_01005</name>
    <name evidence="3" type="ORF">HAU43_00470</name>
</gene>
<dbReference type="EMBL" id="JAAOCX010000001">
    <property type="protein sequence ID" value="MBJ7631589.1"/>
    <property type="molecule type" value="Genomic_DNA"/>
</dbReference>
<evidence type="ECO:0000259" key="2">
    <source>
        <dbReference type="Pfam" id="PF17966"/>
    </source>
</evidence>
<dbReference type="InterPro" id="IPR041495">
    <property type="entry name" value="Mub_B2"/>
</dbReference>
<dbReference type="RefSeq" id="WP_135411096.1">
    <property type="nucleotide sequence ID" value="NZ_JAAOCJ010000004.1"/>
</dbReference>
<keyword evidence="1" id="KW-0732">Signal</keyword>
<organism evidence="4 5">
    <name type="scientific">Weissella confusa</name>
    <name type="common">Lactobacillus confusus</name>
    <dbReference type="NCBI Taxonomy" id="1583"/>
    <lineage>
        <taxon>Bacteria</taxon>
        <taxon>Bacillati</taxon>
        <taxon>Bacillota</taxon>
        <taxon>Bacilli</taxon>
        <taxon>Lactobacillales</taxon>
        <taxon>Lactobacillaceae</taxon>
        <taxon>Weissella</taxon>
    </lineage>
</organism>
<accession>A0A4Z0RN93</accession>
<feature type="domain" description="Mub B2-like" evidence="2">
    <location>
        <begin position="451"/>
        <end position="538"/>
    </location>
</feature>
<dbReference type="Proteomes" id="UP000808038">
    <property type="component" value="Unassembled WGS sequence"/>
</dbReference>
<sequence>MKVIKTNNFIKPLIVLIGVAATLTMPSQMAFAADEMIHPGDHKVSQNTTPDASQFDGVHSITDTARGTNFAINPFPQPRYDATNKRWTFIDGEHSISGAGSAAFERPLSLSSNFDIKTTAKMTSDGEKNWVGWYTTDPNEKFSTGFVGLVLSTSQATDFSKSQKIGDYKLGDMWGMGSHAGYALENVAWQIALGTQAKPDGRGTQDILRQSIAGAYSPLNVMNRQKGAVDATYTAHYDANIRKLSVTTDKGLSQTIDVPKELKRLYVGQMATINGNAWGDHDSVTLSDISGTYDTTTTTVRFVDKDGNPLADDAKIDSIIGAKISISGSAEENWLAPDIPHATLAGSAADRTITTTEDESKNVITVRYDAVSGKLPVKIVDDTDNANKIPDTSLPVVIGQTYNYSDKDLAKVIPANTHIVSLEKNSGTVVADDQNDVTNEPMVIHVAHDVKSEDVTFSRTVHYEGPASLKVPDDNIQKTTVTRTTDNYTGKTTTNKPAAWLDVKTPDIKGYEPDIKKVHWDSIDANPSETLSQTVTYKGVFKVYAPDTMDFGTITIGDKYYQGQATKSAKQVHGSLYVVHTDAAMANRNWRLTAKLDQNFMVGKPTLQIAYGQYEINSDYETEIANQSDSSTDGITDTAINENTPGMVGLKLDRSAQQANVQAGKDYHGTVTWTLGTVPA</sequence>
<evidence type="ECO:0000313" key="5">
    <source>
        <dbReference type="Proteomes" id="UP000728106"/>
    </source>
</evidence>
<feature type="chain" id="PRO_5044616918" evidence="1">
    <location>
        <begin position="33"/>
        <end position="680"/>
    </location>
</feature>
<dbReference type="AlphaFoldDB" id="A0A4Z0RN93"/>
<dbReference type="Pfam" id="PF17966">
    <property type="entry name" value="Muc_B2"/>
    <property type="match status" value="1"/>
</dbReference>
<comment type="caution">
    <text evidence="4">The sequence shown here is derived from an EMBL/GenBank/DDBJ whole genome shotgun (WGS) entry which is preliminary data.</text>
</comment>
<keyword evidence="5" id="KW-1185">Reference proteome</keyword>
<proteinExistence type="predicted"/>
<feature type="signal peptide" evidence="1">
    <location>
        <begin position="1"/>
        <end position="32"/>
    </location>
</feature>
<dbReference type="EMBL" id="JAAOCP010000001">
    <property type="protein sequence ID" value="MBJ7638000.1"/>
    <property type="molecule type" value="Genomic_DNA"/>
</dbReference>
<evidence type="ECO:0000256" key="1">
    <source>
        <dbReference type="SAM" id="SignalP"/>
    </source>
</evidence>
<protein>
    <submittedName>
        <fullName evidence="4">MucBP domain-containing protein</fullName>
    </submittedName>
</protein>
<dbReference type="Proteomes" id="UP000728106">
    <property type="component" value="Unassembled WGS sequence"/>
</dbReference>
<reference evidence="4" key="1">
    <citation type="submission" date="2020-02" db="EMBL/GenBank/DDBJ databases">
        <authorList>
            <person name="Fontana A."/>
            <person name="Patrone V."/>
            <person name="Morelli L."/>
        </authorList>
    </citation>
    <scope>NUCLEOTIDE SEQUENCE</scope>
    <source>
        <strain evidence="3">CCUG 30943</strain>
        <strain evidence="4">CCUG 43002</strain>
    </source>
</reference>